<feature type="domain" description="Tyr recombinase" evidence="2">
    <location>
        <begin position="224"/>
        <end position="416"/>
    </location>
</feature>
<dbReference type="SUPFAM" id="SSF56349">
    <property type="entry name" value="DNA breaking-rejoining enzymes"/>
    <property type="match status" value="1"/>
</dbReference>
<dbReference type="InterPro" id="IPR002104">
    <property type="entry name" value="Integrase_catalytic"/>
</dbReference>
<proteinExistence type="predicted"/>
<dbReference type="InterPro" id="IPR011010">
    <property type="entry name" value="DNA_brk_join_enz"/>
</dbReference>
<dbReference type="Pfam" id="PF00589">
    <property type="entry name" value="Phage_integrase"/>
    <property type="match status" value="1"/>
</dbReference>
<protein>
    <recommendedName>
        <fullName evidence="2">Tyr recombinase domain-containing protein</fullName>
    </recommendedName>
</protein>
<dbReference type="EMBL" id="NFKL01000008">
    <property type="protein sequence ID" value="OUP58742.1"/>
    <property type="molecule type" value="Genomic_DNA"/>
</dbReference>
<dbReference type="Proteomes" id="UP000195326">
    <property type="component" value="Unassembled WGS sequence"/>
</dbReference>
<accession>A0A1Y4LWN8</accession>
<dbReference type="GO" id="GO:0015074">
    <property type="term" value="P:DNA integration"/>
    <property type="evidence" value="ECO:0007669"/>
    <property type="project" value="InterPro"/>
</dbReference>
<dbReference type="Gene3D" id="1.10.443.10">
    <property type="entry name" value="Intergrase catalytic core"/>
    <property type="match status" value="1"/>
</dbReference>
<evidence type="ECO:0000259" key="2">
    <source>
        <dbReference type="Pfam" id="PF00589"/>
    </source>
</evidence>
<sequence length="611" mass="70600">MIQSNLAHEYVGDIPWDENPAFAFSDDAEQYLRAFKSVVDVIPVGGGKISFADEIWDFNPYFDGINDDSLKVQFIGLPQPLADYCKFFILYCIMGKKKISTANVRLSSFRSIYCNIAKTTSHDSIWLITTEDIMNEVKRRNISAGGQHDIFESVYQVYVFLKGNYHFELPVDLERLKKAAIEAKTTAKKDDSKLPNIPEEYFIAIVSAAVRVMRDIAQDYNVRTTACMLVMLSQLGLRLGDLLALRTNQLHSKKLAKSGVEAHYIHYKSRKPSKPHDKMLEFDVFSTPLCTEAFKILKELRNKCPLSMGNDYLFILEKRRNSKDDLPIPNHRFNHEYKKFLLAFLPEMSQRQWDGIPQSQYYVARNKYIRVSVPDTRQYRVHLCTALYEKGIPLAYIQRYMGHLSEYMLGYYVRPKDTFQENVKYTEEIVREIAGDGLTPLGGSFGEEIKVNIQKFIEDNNFNVLTDVSAIVKAMGERVIIRGKTGGVCIKTSLMPCPKETRTNEMFCAYNLCPNLFTFFYMADVTYMDFQMLQHTYEAMQSTGKTKAAQKELNKLKELCRRRLLPELKELRKELEKQGKDTICIKYPTLSEIVANQDKIEKEISTWMRKS</sequence>
<keyword evidence="1" id="KW-0233">DNA recombination</keyword>
<dbReference type="AlphaFoldDB" id="A0A1Y4LWN8"/>
<name>A0A1Y4LWN8_9FIRM</name>
<gene>
    <name evidence="3" type="ORF">B5F15_06955</name>
</gene>
<reference evidence="4" key="1">
    <citation type="submission" date="2017-04" db="EMBL/GenBank/DDBJ databases">
        <title>Function of individual gut microbiota members based on whole genome sequencing of pure cultures obtained from chicken caecum.</title>
        <authorList>
            <person name="Medvecky M."/>
            <person name="Cejkova D."/>
            <person name="Polansky O."/>
            <person name="Karasova D."/>
            <person name="Kubasova T."/>
            <person name="Cizek A."/>
            <person name="Rychlik I."/>
        </authorList>
    </citation>
    <scope>NUCLEOTIDE SEQUENCE [LARGE SCALE GENOMIC DNA]</scope>
    <source>
        <strain evidence="4">An179</strain>
    </source>
</reference>
<evidence type="ECO:0000256" key="1">
    <source>
        <dbReference type="ARBA" id="ARBA00023172"/>
    </source>
</evidence>
<evidence type="ECO:0000313" key="4">
    <source>
        <dbReference type="Proteomes" id="UP000195326"/>
    </source>
</evidence>
<evidence type="ECO:0000313" key="3">
    <source>
        <dbReference type="EMBL" id="OUP58742.1"/>
    </source>
</evidence>
<organism evidence="3 4">
    <name type="scientific">Butyricicoccus pullicaecorum</name>
    <dbReference type="NCBI Taxonomy" id="501571"/>
    <lineage>
        <taxon>Bacteria</taxon>
        <taxon>Bacillati</taxon>
        <taxon>Bacillota</taxon>
        <taxon>Clostridia</taxon>
        <taxon>Eubacteriales</taxon>
        <taxon>Butyricicoccaceae</taxon>
        <taxon>Butyricicoccus</taxon>
    </lineage>
</organism>
<comment type="caution">
    <text evidence="3">The sequence shown here is derived from an EMBL/GenBank/DDBJ whole genome shotgun (WGS) entry which is preliminary data.</text>
</comment>
<dbReference type="GO" id="GO:0003677">
    <property type="term" value="F:DNA binding"/>
    <property type="evidence" value="ECO:0007669"/>
    <property type="project" value="InterPro"/>
</dbReference>
<dbReference type="InterPro" id="IPR013762">
    <property type="entry name" value="Integrase-like_cat_sf"/>
</dbReference>
<dbReference type="GO" id="GO:0006310">
    <property type="term" value="P:DNA recombination"/>
    <property type="evidence" value="ECO:0007669"/>
    <property type="project" value="UniProtKB-KW"/>
</dbReference>
<dbReference type="RefSeq" id="WP_087414850.1">
    <property type="nucleotide sequence ID" value="NZ_NFKL01000008.1"/>
</dbReference>